<evidence type="ECO:0000256" key="1">
    <source>
        <dbReference type="ARBA" id="ARBA00004651"/>
    </source>
</evidence>
<reference evidence="8 9" key="1">
    <citation type="submission" date="2020-02" db="EMBL/GenBank/DDBJ databases">
        <authorList>
            <person name="Kim M.K."/>
        </authorList>
    </citation>
    <scope>NUCLEOTIDE SEQUENCE [LARGE SCALE GENOMIC DNA]</scope>
    <source>
        <strain evidence="8 9">17J57-3</strain>
    </source>
</reference>
<dbReference type="PANTHER" id="PTHR35007">
    <property type="entry name" value="INTEGRAL MEMBRANE PROTEIN-RELATED"/>
    <property type="match status" value="1"/>
</dbReference>
<keyword evidence="2" id="KW-1003">Cell membrane</keyword>
<feature type="transmembrane region" description="Helical" evidence="6">
    <location>
        <begin position="6"/>
        <end position="31"/>
    </location>
</feature>
<keyword evidence="9" id="KW-1185">Reference proteome</keyword>
<dbReference type="Pfam" id="PF00482">
    <property type="entry name" value="T2SSF"/>
    <property type="match status" value="1"/>
</dbReference>
<evidence type="ECO:0000259" key="7">
    <source>
        <dbReference type="Pfam" id="PF00482"/>
    </source>
</evidence>
<accession>A0A6B3STT8</accession>
<sequence length="329" mass="36796">MQSILGNSFLVMTVMVFVTVLLALEAAYLLWKSYKGPAAKRIEERISALAASRDTSKQARILKQRLLSEVPAIEKLLLDLPRAHRLQRFIHQAGLGWTVSRLVLSCAAAGAGSFMLLLSLVHQSLLWNALIAMIVATLPVLYVERKRHRRLRRIEHQLPDALDLLIRALRSGHAFSSGLQMLGEEMAEPIAGEFRIVADEVNFGVSMQQALVNLSQRVPMTDLRFFVISVLIQRESGGNLTEVLGNLSRLIRDRLKLLAKVKVLSSEGRLSAWILGVMPFAMAGLLYLFNPEFMSPLWTDPIGISIIQTLLVMMFLGILLLVKIVRIRV</sequence>
<dbReference type="EMBL" id="JAAIVB010000026">
    <property type="protein sequence ID" value="NEX61049.1"/>
    <property type="molecule type" value="Genomic_DNA"/>
</dbReference>
<comment type="subcellular location">
    <subcellularLocation>
        <location evidence="1">Cell membrane</location>
        <topology evidence="1">Multi-pass membrane protein</topology>
    </subcellularLocation>
</comment>
<feature type="transmembrane region" description="Helical" evidence="6">
    <location>
        <begin position="302"/>
        <end position="322"/>
    </location>
</feature>
<evidence type="ECO:0000256" key="5">
    <source>
        <dbReference type="ARBA" id="ARBA00023136"/>
    </source>
</evidence>
<keyword evidence="3 6" id="KW-0812">Transmembrane</keyword>
<comment type="caution">
    <text evidence="8">The sequence shown here is derived from an EMBL/GenBank/DDBJ whole genome shotgun (WGS) entry which is preliminary data.</text>
</comment>
<dbReference type="PANTHER" id="PTHR35007:SF1">
    <property type="entry name" value="PILUS ASSEMBLY PROTEIN"/>
    <property type="match status" value="1"/>
</dbReference>
<evidence type="ECO:0000313" key="9">
    <source>
        <dbReference type="Proteomes" id="UP000482155"/>
    </source>
</evidence>
<keyword evidence="5 6" id="KW-0472">Membrane</keyword>
<dbReference type="InterPro" id="IPR018076">
    <property type="entry name" value="T2SS_GspF_dom"/>
</dbReference>
<dbReference type="AlphaFoldDB" id="A0A6B3STT8"/>
<evidence type="ECO:0000313" key="8">
    <source>
        <dbReference type="EMBL" id="NEX61049.1"/>
    </source>
</evidence>
<evidence type="ECO:0000256" key="2">
    <source>
        <dbReference type="ARBA" id="ARBA00022475"/>
    </source>
</evidence>
<dbReference type="InterPro" id="IPR042094">
    <property type="entry name" value="T2SS_GspF_sf"/>
</dbReference>
<evidence type="ECO:0000256" key="3">
    <source>
        <dbReference type="ARBA" id="ARBA00022692"/>
    </source>
</evidence>
<dbReference type="RefSeq" id="WP_163961882.1">
    <property type="nucleotide sequence ID" value="NZ_JAAIVB010000026.1"/>
</dbReference>
<name>A0A6B3STT8_9BURK</name>
<feature type="transmembrane region" description="Helical" evidence="6">
    <location>
        <begin position="125"/>
        <end position="143"/>
    </location>
</feature>
<proteinExistence type="predicted"/>
<feature type="transmembrane region" description="Helical" evidence="6">
    <location>
        <begin position="95"/>
        <end position="119"/>
    </location>
</feature>
<keyword evidence="4 6" id="KW-1133">Transmembrane helix</keyword>
<organism evidence="8 9">
    <name type="scientific">Noviherbaspirillum galbum</name>
    <dbReference type="NCBI Taxonomy" id="2709383"/>
    <lineage>
        <taxon>Bacteria</taxon>
        <taxon>Pseudomonadati</taxon>
        <taxon>Pseudomonadota</taxon>
        <taxon>Betaproteobacteria</taxon>
        <taxon>Burkholderiales</taxon>
        <taxon>Oxalobacteraceae</taxon>
        <taxon>Noviherbaspirillum</taxon>
    </lineage>
</organism>
<dbReference type="GO" id="GO:0005886">
    <property type="term" value="C:plasma membrane"/>
    <property type="evidence" value="ECO:0007669"/>
    <property type="project" value="UniProtKB-SubCell"/>
</dbReference>
<dbReference type="Gene3D" id="1.20.81.30">
    <property type="entry name" value="Type II secretion system (T2SS), domain F"/>
    <property type="match status" value="1"/>
</dbReference>
<protein>
    <submittedName>
        <fullName evidence="8">Type II secretion system F family protein</fullName>
    </submittedName>
</protein>
<evidence type="ECO:0000256" key="4">
    <source>
        <dbReference type="ARBA" id="ARBA00022989"/>
    </source>
</evidence>
<gene>
    <name evidence="8" type="ORF">G3574_08165</name>
</gene>
<feature type="transmembrane region" description="Helical" evidence="6">
    <location>
        <begin position="270"/>
        <end position="290"/>
    </location>
</feature>
<dbReference type="Proteomes" id="UP000482155">
    <property type="component" value="Unassembled WGS sequence"/>
</dbReference>
<feature type="domain" description="Type II secretion system protein GspF" evidence="7">
    <location>
        <begin position="162"/>
        <end position="286"/>
    </location>
</feature>
<evidence type="ECO:0000256" key="6">
    <source>
        <dbReference type="SAM" id="Phobius"/>
    </source>
</evidence>